<keyword evidence="3" id="KW-0934">Plastid</keyword>
<dbReference type="Pfam" id="PF01764">
    <property type="entry name" value="Lipase_3"/>
    <property type="match status" value="1"/>
</dbReference>
<keyword evidence="6" id="KW-0442">Lipid degradation</keyword>
<organism evidence="9 10">
    <name type="scientific">Apatococcus lobatus</name>
    <dbReference type="NCBI Taxonomy" id="904363"/>
    <lineage>
        <taxon>Eukaryota</taxon>
        <taxon>Viridiplantae</taxon>
        <taxon>Chlorophyta</taxon>
        <taxon>core chlorophytes</taxon>
        <taxon>Trebouxiophyceae</taxon>
        <taxon>Chlorellales</taxon>
        <taxon>Chlorellaceae</taxon>
        <taxon>Apatococcus</taxon>
    </lineage>
</organism>
<keyword evidence="10" id="KW-1185">Reference proteome</keyword>
<name>A0AAW1RGQ8_9CHLO</name>
<dbReference type="PANTHER" id="PTHR31403:SF7">
    <property type="entry name" value="PHOSPHOLIPASE A1-IGAMMA3, CHLOROPLASTIC"/>
    <property type="match status" value="1"/>
</dbReference>
<dbReference type="GO" id="GO:0009507">
    <property type="term" value="C:chloroplast"/>
    <property type="evidence" value="ECO:0007669"/>
    <property type="project" value="UniProtKB-SubCell"/>
</dbReference>
<comment type="subcellular location">
    <subcellularLocation>
        <location evidence="1">Plastid</location>
        <location evidence="1">Chloroplast</location>
    </subcellularLocation>
</comment>
<evidence type="ECO:0000256" key="6">
    <source>
        <dbReference type="ARBA" id="ARBA00022963"/>
    </source>
</evidence>
<dbReference type="SUPFAM" id="SSF53474">
    <property type="entry name" value="alpha/beta-Hydrolases"/>
    <property type="match status" value="1"/>
</dbReference>
<dbReference type="InterPro" id="IPR029058">
    <property type="entry name" value="AB_hydrolase_fold"/>
</dbReference>
<comment type="caution">
    <text evidence="9">The sequence shown here is derived from an EMBL/GenBank/DDBJ whole genome shotgun (WGS) entry which is preliminary data.</text>
</comment>
<protein>
    <recommendedName>
        <fullName evidence="8">Fungal lipase-type domain-containing protein</fullName>
    </recommendedName>
</protein>
<evidence type="ECO:0000256" key="2">
    <source>
        <dbReference type="ARBA" id="ARBA00022528"/>
    </source>
</evidence>
<dbReference type="InterPro" id="IPR002921">
    <property type="entry name" value="Fungal_lipase-type"/>
</dbReference>
<dbReference type="AlphaFoldDB" id="A0AAW1RGQ8"/>
<reference evidence="9 10" key="1">
    <citation type="journal article" date="2024" name="Nat. Commun.">
        <title>Phylogenomics reveals the evolutionary origins of lichenization in chlorophyte algae.</title>
        <authorList>
            <person name="Puginier C."/>
            <person name="Libourel C."/>
            <person name="Otte J."/>
            <person name="Skaloud P."/>
            <person name="Haon M."/>
            <person name="Grisel S."/>
            <person name="Petersen M."/>
            <person name="Berrin J.G."/>
            <person name="Delaux P.M."/>
            <person name="Dal Grande F."/>
            <person name="Keller J."/>
        </authorList>
    </citation>
    <scope>NUCLEOTIDE SEQUENCE [LARGE SCALE GENOMIC DNA]</scope>
    <source>
        <strain evidence="9 10">SAG 2145</strain>
    </source>
</reference>
<evidence type="ECO:0000256" key="4">
    <source>
        <dbReference type="ARBA" id="ARBA00022801"/>
    </source>
</evidence>
<feature type="domain" description="Fungal lipase-type" evidence="8">
    <location>
        <begin position="174"/>
        <end position="324"/>
    </location>
</feature>
<evidence type="ECO:0000256" key="7">
    <source>
        <dbReference type="ARBA" id="ARBA00023098"/>
    </source>
</evidence>
<gene>
    <name evidence="9" type="ORF">WJX74_000679</name>
</gene>
<evidence type="ECO:0000313" key="10">
    <source>
        <dbReference type="Proteomes" id="UP001438707"/>
    </source>
</evidence>
<dbReference type="PANTHER" id="PTHR31403">
    <property type="entry name" value="PHOSPHOLIPASE A1-IBETA2, CHLOROPLASTIC"/>
    <property type="match status" value="1"/>
</dbReference>
<keyword evidence="7" id="KW-0443">Lipid metabolism</keyword>
<evidence type="ECO:0000256" key="3">
    <source>
        <dbReference type="ARBA" id="ARBA00022640"/>
    </source>
</evidence>
<dbReference type="GO" id="GO:0016042">
    <property type="term" value="P:lipid catabolic process"/>
    <property type="evidence" value="ECO:0007669"/>
    <property type="project" value="UniProtKB-KW"/>
</dbReference>
<evidence type="ECO:0000259" key="8">
    <source>
        <dbReference type="Pfam" id="PF01764"/>
    </source>
</evidence>
<evidence type="ECO:0000313" key="9">
    <source>
        <dbReference type="EMBL" id="KAK9832884.1"/>
    </source>
</evidence>
<proteinExistence type="predicted"/>
<dbReference type="Proteomes" id="UP001438707">
    <property type="component" value="Unassembled WGS sequence"/>
</dbReference>
<dbReference type="GO" id="GO:0004620">
    <property type="term" value="F:phospholipase activity"/>
    <property type="evidence" value="ECO:0007669"/>
    <property type="project" value="UniProtKB-ARBA"/>
</dbReference>
<evidence type="ECO:0000256" key="1">
    <source>
        <dbReference type="ARBA" id="ARBA00004229"/>
    </source>
</evidence>
<evidence type="ECO:0000256" key="5">
    <source>
        <dbReference type="ARBA" id="ARBA00022946"/>
    </source>
</evidence>
<keyword evidence="2" id="KW-0150">Chloroplast</keyword>
<dbReference type="EMBL" id="JALJOS010000011">
    <property type="protein sequence ID" value="KAK9832884.1"/>
    <property type="molecule type" value="Genomic_DNA"/>
</dbReference>
<accession>A0AAW1RGQ8</accession>
<keyword evidence="4" id="KW-0378">Hydrolase</keyword>
<sequence length="463" mass="52513">MLQLRRSTSWQTLREPLDIRPKLRSWLFAENSRPDLFLAQQPRIPRTPLQGASDWAEYIPAQEQQQEKPSKPNPRQIHQKLRQTLLKYAELTQVCYDSFYGNDDDPKSFGCNKYPPERLMKETAAVNKAAHFEHYTAFRYLYANSVGLLDQENRYWIGYVAVSSRDDQGSRDVVFAWRGTVAQSEWHMDVMDKQVDYDEGLCPGVKMAEGFRTMYMRCGTGRDPPQVQVRKAMEAIYNEYGNEVGSLTVCGHSLGGALATVNSFDLVAQGLNRRPDGTQVPVTAYTFASPRVGNQAFVDQAAELGLKVLRTVNFRDVVPKVPGISKDELEGKTIEDDGSEYLGSLKAVGKITKDLWRFVISHKGDQYADIGTVLEFDTRDFPDLIKSASMGPKESASRVHNLEVLMHLIDPNRDKALLNKTQDALLDDFGIPPRWYSTPYKGMRLQSDGTWKREKPFAEPLAQ</sequence>
<dbReference type="Gene3D" id="3.40.50.1820">
    <property type="entry name" value="alpha/beta hydrolase"/>
    <property type="match status" value="1"/>
</dbReference>
<keyword evidence="5" id="KW-0809">Transit peptide</keyword>
<dbReference type="CDD" id="cd00519">
    <property type="entry name" value="Lipase_3"/>
    <property type="match status" value="1"/>
</dbReference>